<name>A0A9P6LVU0_MORAP</name>
<comment type="caution">
    <text evidence="2">The sequence shown here is derived from an EMBL/GenBank/DDBJ whole genome shotgun (WGS) entry which is preliminary data.</text>
</comment>
<protein>
    <submittedName>
        <fullName evidence="2">Uncharacterized protein</fullName>
    </submittedName>
</protein>
<organism evidence="2 3">
    <name type="scientific">Mortierella alpina</name>
    <name type="common">Oleaginous fungus</name>
    <name type="synonym">Mortierella renispora</name>
    <dbReference type="NCBI Taxonomy" id="64518"/>
    <lineage>
        <taxon>Eukaryota</taxon>
        <taxon>Fungi</taxon>
        <taxon>Fungi incertae sedis</taxon>
        <taxon>Mucoromycota</taxon>
        <taxon>Mortierellomycotina</taxon>
        <taxon>Mortierellomycetes</taxon>
        <taxon>Mortierellales</taxon>
        <taxon>Mortierellaceae</taxon>
        <taxon>Mortierella</taxon>
    </lineage>
</organism>
<evidence type="ECO:0000256" key="1">
    <source>
        <dbReference type="SAM" id="MobiDB-lite"/>
    </source>
</evidence>
<sequence>AVFLSSTQVTSANNMNEKNSEKGTEATTTQDAIAFFTPVALRPLVSPPIAREDQGCYSSGFRTNNIQIKLGTLFWNLARDYRQQLVEGTLTPKGVQNLLQRIGLYKYLPNKPQGWENYLRSLVTAEHGGRPITLVISNVGSGWGQDPATAIAFEVLEAAFSQSACTTGPAITLGASTANGVLSVTAGWQKATFSSRDRPELFLKAFKRILLEASSPERQEYCFQEALTFDET</sequence>
<dbReference type="InterPro" id="IPR052058">
    <property type="entry name" value="Alcohol_O-acetyltransferase"/>
</dbReference>
<reference evidence="2" key="1">
    <citation type="journal article" date="2020" name="Fungal Divers.">
        <title>Resolving the Mortierellaceae phylogeny through synthesis of multi-gene phylogenetics and phylogenomics.</title>
        <authorList>
            <person name="Vandepol N."/>
            <person name="Liber J."/>
            <person name="Desiro A."/>
            <person name="Na H."/>
            <person name="Kennedy M."/>
            <person name="Barry K."/>
            <person name="Grigoriev I.V."/>
            <person name="Miller A.N."/>
            <person name="O'Donnell K."/>
            <person name="Stajich J.E."/>
            <person name="Bonito G."/>
        </authorList>
    </citation>
    <scope>NUCLEOTIDE SEQUENCE</scope>
    <source>
        <strain evidence="2">CK1249</strain>
    </source>
</reference>
<feature type="non-terminal residue" evidence="2">
    <location>
        <position position="1"/>
    </location>
</feature>
<gene>
    <name evidence="2" type="ORF">BGZ70_002726</name>
</gene>
<proteinExistence type="predicted"/>
<keyword evidence="3" id="KW-1185">Reference proteome</keyword>
<feature type="compositionally biased region" description="Polar residues" evidence="1">
    <location>
        <begin position="1"/>
        <end position="17"/>
    </location>
</feature>
<dbReference type="EMBL" id="JAAAHY010001684">
    <property type="protein sequence ID" value="KAF9947337.1"/>
    <property type="molecule type" value="Genomic_DNA"/>
</dbReference>
<dbReference type="OrthoDB" id="2150604at2759"/>
<evidence type="ECO:0000313" key="2">
    <source>
        <dbReference type="EMBL" id="KAF9947337.1"/>
    </source>
</evidence>
<evidence type="ECO:0000313" key="3">
    <source>
        <dbReference type="Proteomes" id="UP000738359"/>
    </source>
</evidence>
<dbReference type="PANTHER" id="PTHR28037:SF1">
    <property type="entry name" value="ALCOHOL O-ACETYLTRANSFERASE 1-RELATED"/>
    <property type="match status" value="1"/>
</dbReference>
<dbReference type="PANTHER" id="PTHR28037">
    <property type="entry name" value="ALCOHOL O-ACETYLTRANSFERASE 1-RELATED"/>
    <property type="match status" value="1"/>
</dbReference>
<accession>A0A9P6LVU0</accession>
<feature type="region of interest" description="Disordered" evidence="1">
    <location>
        <begin position="1"/>
        <end position="26"/>
    </location>
</feature>
<dbReference type="Proteomes" id="UP000738359">
    <property type="component" value="Unassembled WGS sequence"/>
</dbReference>
<dbReference type="AlphaFoldDB" id="A0A9P6LVU0"/>